<evidence type="ECO:0000256" key="2">
    <source>
        <dbReference type="ARBA" id="ARBA00022737"/>
    </source>
</evidence>
<comment type="caution">
    <text evidence="4">The sequence shown here is derived from an EMBL/GenBank/DDBJ whole genome shotgun (WGS) entry which is preliminary data.</text>
</comment>
<feature type="domain" description="Rhodanese" evidence="3">
    <location>
        <begin position="163"/>
        <end position="273"/>
    </location>
</feature>
<evidence type="ECO:0000259" key="3">
    <source>
        <dbReference type="PROSITE" id="PS50206"/>
    </source>
</evidence>
<sequence length="275" mass="31418">MIVSVKEAFELYEQDPSIVFADCRFSLQDPSWGKSAYDKQHISKAVYFDLEEDLSGKVEEIGGRHPLPPLDAFIKRLTNRGINQQTPVIIYDQNRAFASRMYWLLNLIGHPKVYLMNGGLEEWLDHGYPTTQNNTVTQKNDYGSYNVHESLLADQAYVKKHKDQSDVTLIDSRSYERYIGAHEPIDHKAGHIPGAKNSEWTNILDENKRFKTKEELQAYFSPYLNKKEIIVYCGSGVTAAPNVVALWEAGFSNVRLYVGSFSDWISNPENEIETS</sequence>
<dbReference type="PROSITE" id="PS50206">
    <property type="entry name" value="RHODANESE_3"/>
    <property type="match status" value="2"/>
</dbReference>
<dbReference type="RefSeq" id="WP_124219744.1">
    <property type="nucleotide sequence ID" value="NZ_RKRF01000007.1"/>
</dbReference>
<dbReference type="PANTHER" id="PTHR11364">
    <property type="entry name" value="THIOSULFATE SULFERTANSFERASE"/>
    <property type="match status" value="1"/>
</dbReference>
<dbReference type="PANTHER" id="PTHR11364:SF27">
    <property type="entry name" value="SULFURTRANSFERASE"/>
    <property type="match status" value="1"/>
</dbReference>
<dbReference type="InterPro" id="IPR001763">
    <property type="entry name" value="Rhodanese-like_dom"/>
</dbReference>
<organism evidence="4 5">
    <name type="scientific">Aquisalibacillus elongatus</name>
    <dbReference type="NCBI Taxonomy" id="485577"/>
    <lineage>
        <taxon>Bacteria</taxon>
        <taxon>Bacillati</taxon>
        <taxon>Bacillota</taxon>
        <taxon>Bacilli</taxon>
        <taxon>Bacillales</taxon>
        <taxon>Bacillaceae</taxon>
        <taxon>Aquisalibacillus</taxon>
    </lineage>
</organism>
<evidence type="ECO:0000313" key="5">
    <source>
        <dbReference type="Proteomes" id="UP000276443"/>
    </source>
</evidence>
<proteinExistence type="predicted"/>
<dbReference type="CDD" id="cd01448">
    <property type="entry name" value="TST_Repeat_1"/>
    <property type="match status" value="1"/>
</dbReference>
<dbReference type="Gene3D" id="3.40.250.10">
    <property type="entry name" value="Rhodanese-like domain"/>
    <property type="match status" value="2"/>
</dbReference>
<evidence type="ECO:0000256" key="1">
    <source>
        <dbReference type="ARBA" id="ARBA00022679"/>
    </source>
</evidence>
<name>A0A3N5C8F3_9BACI</name>
<keyword evidence="2" id="KW-0677">Repeat</keyword>
<dbReference type="Proteomes" id="UP000276443">
    <property type="component" value="Unassembled WGS sequence"/>
</dbReference>
<dbReference type="InterPro" id="IPR036873">
    <property type="entry name" value="Rhodanese-like_dom_sf"/>
</dbReference>
<evidence type="ECO:0000313" key="4">
    <source>
        <dbReference type="EMBL" id="RPF55812.1"/>
    </source>
</evidence>
<dbReference type="CDD" id="cd01449">
    <property type="entry name" value="TST_Repeat_2"/>
    <property type="match status" value="1"/>
</dbReference>
<dbReference type="SUPFAM" id="SSF52821">
    <property type="entry name" value="Rhodanese/Cell cycle control phosphatase"/>
    <property type="match status" value="2"/>
</dbReference>
<dbReference type="InterPro" id="IPR045078">
    <property type="entry name" value="TST/MPST-like"/>
</dbReference>
<keyword evidence="4" id="KW-0670">Pyruvate</keyword>
<keyword evidence="5" id="KW-1185">Reference proteome</keyword>
<protein>
    <submittedName>
        <fullName evidence="4">Thiosulfate/3-mercaptopyruvate sulfurtransferase</fullName>
    </submittedName>
</protein>
<gene>
    <name evidence="4" type="ORF">EDC24_0697</name>
</gene>
<keyword evidence="1 4" id="KW-0808">Transferase</keyword>
<reference evidence="4 5" key="1">
    <citation type="submission" date="2018-11" db="EMBL/GenBank/DDBJ databases">
        <title>Genomic Encyclopedia of Type Strains, Phase IV (KMG-IV): sequencing the most valuable type-strain genomes for metagenomic binning, comparative biology and taxonomic classification.</title>
        <authorList>
            <person name="Goeker M."/>
        </authorList>
    </citation>
    <scope>NUCLEOTIDE SEQUENCE [LARGE SCALE GENOMIC DNA]</scope>
    <source>
        <strain evidence="4 5">DSM 18090</strain>
    </source>
</reference>
<dbReference type="EMBL" id="RKRF01000007">
    <property type="protein sequence ID" value="RPF55812.1"/>
    <property type="molecule type" value="Genomic_DNA"/>
</dbReference>
<feature type="domain" description="Rhodanese" evidence="3">
    <location>
        <begin position="14"/>
        <end position="132"/>
    </location>
</feature>
<accession>A0A3N5C8F3</accession>
<dbReference type="SMART" id="SM00450">
    <property type="entry name" value="RHOD"/>
    <property type="match status" value="2"/>
</dbReference>
<dbReference type="GO" id="GO:0004792">
    <property type="term" value="F:thiosulfate-cyanide sulfurtransferase activity"/>
    <property type="evidence" value="ECO:0007669"/>
    <property type="project" value="TreeGrafter"/>
</dbReference>
<dbReference type="Pfam" id="PF00581">
    <property type="entry name" value="Rhodanese"/>
    <property type="match status" value="2"/>
</dbReference>
<dbReference type="OrthoDB" id="9770030at2"/>
<dbReference type="AlphaFoldDB" id="A0A3N5C8F3"/>